<dbReference type="Pfam" id="PF03732">
    <property type="entry name" value="Retrotrans_gag"/>
    <property type="match status" value="1"/>
</dbReference>
<organism evidence="2 3">
    <name type="scientific">Mucuna pruriens</name>
    <name type="common">Velvet bean</name>
    <name type="synonym">Dolichos pruriens</name>
    <dbReference type="NCBI Taxonomy" id="157652"/>
    <lineage>
        <taxon>Eukaryota</taxon>
        <taxon>Viridiplantae</taxon>
        <taxon>Streptophyta</taxon>
        <taxon>Embryophyta</taxon>
        <taxon>Tracheophyta</taxon>
        <taxon>Spermatophyta</taxon>
        <taxon>Magnoliopsida</taxon>
        <taxon>eudicotyledons</taxon>
        <taxon>Gunneridae</taxon>
        <taxon>Pentapetalae</taxon>
        <taxon>rosids</taxon>
        <taxon>fabids</taxon>
        <taxon>Fabales</taxon>
        <taxon>Fabaceae</taxon>
        <taxon>Papilionoideae</taxon>
        <taxon>50 kb inversion clade</taxon>
        <taxon>NPAAA clade</taxon>
        <taxon>indigoferoid/millettioid clade</taxon>
        <taxon>Phaseoleae</taxon>
        <taxon>Mucuna</taxon>
    </lineage>
</organism>
<accession>A0A371HCB8</accession>
<dbReference type="InterPro" id="IPR005162">
    <property type="entry name" value="Retrotrans_gag_dom"/>
</dbReference>
<dbReference type="OrthoDB" id="1749511at2759"/>
<feature type="domain" description="Retrotransposon gag" evidence="1">
    <location>
        <begin position="3"/>
        <end position="73"/>
    </location>
</feature>
<reference evidence="2" key="1">
    <citation type="submission" date="2018-05" db="EMBL/GenBank/DDBJ databases">
        <title>Draft genome of Mucuna pruriens seed.</title>
        <authorList>
            <person name="Nnadi N.E."/>
            <person name="Vos R."/>
            <person name="Hasami M.H."/>
            <person name="Devisetty U.K."/>
            <person name="Aguiy J.C."/>
        </authorList>
    </citation>
    <scope>NUCLEOTIDE SEQUENCE [LARGE SCALE GENOMIC DNA]</scope>
    <source>
        <strain evidence="2">JCA_2017</strain>
    </source>
</reference>
<dbReference type="EMBL" id="QJKJ01002996">
    <property type="protein sequence ID" value="RDY00446.1"/>
    <property type="molecule type" value="Genomic_DNA"/>
</dbReference>
<dbReference type="AlphaFoldDB" id="A0A371HCB8"/>
<gene>
    <name evidence="2" type="ORF">CR513_16374</name>
</gene>
<dbReference type="Proteomes" id="UP000257109">
    <property type="component" value="Unassembled WGS sequence"/>
</dbReference>
<sequence length="136" mass="16148">MKAFPFSLDGAAKYWLCLQPVLFNTWGDMKRMFLEKFFPASRTTTIRKEICGIRQHSGETLHEYWERFNKLCTTFLLVQVQSKFRTPVLSPYQPWVIIWQSPKVRPLPYRGITQSLPHQLVGSEFRADFRFSNNNR</sequence>
<protein>
    <recommendedName>
        <fullName evidence="1">Retrotransposon gag domain-containing protein</fullName>
    </recommendedName>
</protein>
<dbReference type="PANTHER" id="PTHR33223:SF3">
    <property type="match status" value="1"/>
</dbReference>
<comment type="caution">
    <text evidence="2">The sequence shown here is derived from an EMBL/GenBank/DDBJ whole genome shotgun (WGS) entry which is preliminary data.</text>
</comment>
<name>A0A371HCB8_MUCPR</name>
<evidence type="ECO:0000313" key="3">
    <source>
        <dbReference type="Proteomes" id="UP000257109"/>
    </source>
</evidence>
<feature type="non-terminal residue" evidence="2">
    <location>
        <position position="1"/>
    </location>
</feature>
<proteinExistence type="predicted"/>
<keyword evidence="3" id="KW-1185">Reference proteome</keyword>
<dbReference type="PANTHER" id="PTHR33223">
    <property type="entry name" value="CCHC-TYPE DOMAIN-CONTAINING PROTEIN"/>
    <property type="match status" value="1"/>
</dbReference>
<evidence type="ECO:0000313" key="2">
    <source>
        <dbReference type="EMBL" id="RDY00446.1"/>
    </source>
</evidence>
<evidence type="ECO:0000259" key="1">
    <source>
        <dbReference type="Pfam" id="PF03732"/>
    </source>
</evidence>